<name>A0ACC3MG80_9PEZI</name>
<reference evidence="1" key="1">
    <citation type="submission" date="2023-07" db="EMBL/GenBank/DDBJ databases">
        <title>Black Yeasts Isolated from many extreme environments.</title>
        <authorList>
            <person name="Coleine C."/>
            <person name="Stajich J.E."/>
            <person name="Selbmann L."/>
        </authorList>
    </citation>
    <scope>NUCLEOTIDE SEQUENCE</scope>
    <source>
        <strain evidence="1">CCFEE 5714</strain>
    </source>
</reference>
<comment type="caution">
    <text evidence="1">The sequence shown here is derived from an EMBL/GenBank/DDBJ whole genome shotgun (WGS) entry which is preliminary data.</text>
</comment>
<proteinExistence type="predicted"/>
<gene>
    <name evidence="1" type="ORF">LTR37_019349</name>
</gene>
<accession>A0ACC3MG80</accession>
<evidence type="ECO:0000313" key="2">
    <source>
        <dbReference type="Proteomes" id="UP001281147"/>
    </source>
</evidence>
<evidence type="ECO:0000313" key="1">
    <source>
        <dbReference type="EMBL" id="KAK3686907.1"/>
    </source>
</evidence>
<organism evidence="1 2">
    <name type="scientific">Vermiconidia calcicola</name>
    <dbReference type="NCBI Taxonomy" id="1690605"/>
    <lineage>
        <taxon>Eukaryota</taxon>
        <taxon>Fungi</taxon>
        <taxon>Dikarya</taxon>
        <taxon>Ascomycota</taxon>
        <taxon>Pezizomycotina</taxon>
        <taxon>Dothideomycetes</taxon>
        <taxon>Dothideomycetidae</taxon>
        <taxon>Mycosphaerellales</taxon>
        <taxon>Extremaceae</taxon>
        <taxon>Vermiconidia</taxon>
    </lineage>
</organism>
<protein>
    <submittedName>
        <fullName evidence="1">Uncharacterized protein</fullName>
    </submittedName>
</protein>
<dbReference type="Proteomes" id="UP001281147">
    <property type="component" value="Unassembled WGS sequence"/>
</dbReference>
<dbReference type="EMBL" id="JAUTXU010000296">
    <property type="protein sequence ID" value="KAK3686907.1"/>
    <property type="molecule type" value="Genomic_DNA"/>
</dbReference>
<keyword evidence="2" id="KW-1185">Reference proteome</keyword>
<sequence length="746" mass="80063">MSRARLILEWMNGAGLSPGEVQHHFINSDSPDDVIVTQILRHGEGRFEFRKESDDFAAADASDGVLARINSSSVSTVLEPLVHAVCIEQPPGSRFVRSYDPDRIAIPRSEGSTHHYIHLRLDDTINFRHQGLKIRVMAEILNSSPQGSQAANTSDVMAANGHIEANTTSFQSEVQVQVKSSNAEPEVTSEAYGDEDVTDTDEGDLDKQPSSSSVKTPADEATPVTSRPTGLAEQPTIKETPKAKSALMNLVADTDDDDMGPFSTAPNGPLQGTPPKMDVIDEAVVGAGSPTVQANMTTKLHRTASTSQSKTVAQLTSTISGTSESDSDGDLPVKKASGQTYGKRQIARGKAQSNAPSSPTARTPSKEEDRPIKAAVDEGNKETSSDGRAKDEDPTTFTSDPMDGPSTFTEAARRSISTKPTKRKVSEDEEDAASSNVVVAKKRKTGPSGNTPMPMDSDGDELLEDIKPMSTKSKSTRAKRSSVQGQSTEEIAIAATKSSGQPRSSPRVVIPTQRASTNKTRASETPSSTATSSALTGKAPKVLLSTESVLHKSASKWLKEQGSEIIDDVKTRRTHFVCVLKDDKLSTAKVLRSLALGKLVVTEDWVKESKKAGHFLEPEDFVHPKLKDTLGHDRKNLFHGKNLFFTSTLVTAVYGGTGWDEIQELVKEAGASSVEKGNSGTFGSSRGSNETICFGTSPDPDVGRLMSQYGCTVYSKSLLTHSILTGELDLEDDEYKLSAAGARKKR</sequence>